<feature type="compositionally biased region" description="Basic and acidic residues" evidence="1">
    <location>
        <begin position="458"/>
        <end position="473"/>
    </location>
</feature>
<evidence type="ECO:0000313" key="4">
    <source>
        <dbReference type="Proteomes" id="UP001227230"/>
    </source>
</evidence>
<sequence>MATKQFFILKSHLGFDKSLFYQFVCRTMFSFAGSFWVLVCTCTCCVFGSIIRYLFRFRVEDSSRKMDLLRERQIGSDCFENSEADENNGEREGPVITETASTANTSKYQFICGKDFRGFIEEPQTMSFTVQEFYAASNDGSISNSPDPNTEKDIRKVDLEVEDVNHVKGEDSAENFGCELNLEAEDIDHAKAEDSAECFGGGINLEAEDVDHSKAEDSAECFGGGIHLEAENVDHSKAEDSAECFGGGIHLEAENVDHSKAEDSAECFGGGIDLEAEDVDHSKAEDSTECIGTQLNLEEDDVDHAKTEDSAGSFRDEEALEEQEQEVFTQDELSERGWTGGSENTFLGNCHSSNEVSENYPFPLGSNHDLVDSGDGFIILDDVFNSVNDDPLLVGDVGEWLEKSTLLPIVTEKAGVVDNDPSMEENPSHDTNFLDQEADVKDIEDEYLELESQLQSSNDKELFSENDSRKVEDRYEEDIDLEGTNKVNSLEKSDEPSLQKSPSSSDSDDDSLWENLWEHGNLIEQLKLELKNVRTRGLPTILEESESPKIVDDLKPLKIEEKLEHKDRMEGIQKFYQRYADKMRKLDILNYQTVHAISFLQLKDPVQLNSNKTPSASALKSLLSQKTAKLRRLQDGPTLNLIRELKNDLEMIYVGQLCLSWEMLQWQYGKALELQEYDPDGFRQYSEVTSEFQQFQVLVQRFIENEPFQGPRVQCYVKNRYLIHKLLQVPAIKDDCIKDKKEMIETGQDAITIAMLTEAIEKSMHVFWDFLHADKHVKGLQGNQVDLQSPADVELLMDIQTGLHKKEKKLKELLRSKNCIVKRLQKHREDRLDRSLFFAKVELRLISRALNMSRLTTDQLAWCQKKLSQINIVNRKIHVEPSFMLFP</sequence>
<keyword evidence="2" id="KW-0472">Membrane</keyword>
<keyword evidence="2" id="KW-0812">Transmembrane</keyword>
<dbReference type="EMBL" id="CP126648">
    <property type="protein sequence ID" value="WJZ81102.1"/>
    <property type="molecule type" value="Genomic_DNA"/>
</dbReference>
<proteinExistence type="predicted"/>
<dbReference type="Pfam" id="PF07891">
    <property type="entry name" value="DUF1666"/>
    <property type="match status" value="1"/>
</dbReference>
<keyword evidence="4" id="KW-1185">Reference proteome</keyword>
<feature type="region of interest" description="Disordered" evidence="1">
    <location>
        <begin position="454"/>
        <end position="512"/>
    </location>
</feature>
<evidence type="ECO:0000256" key="1">
    <source>
        <dbReference type="SAM" id="MobiDB-lite"/>
    </source>
</evidence>
<name>A0ABY9BE14_VITVI</name>
<organism evidence="3 4">
    <name type="scientific">Vitis vinifera</name>
    <name type="common">Grape</name>
    <dbReference type="NCBI Taxonomy" id="29760"/>
    <lineage>
        <taxon>Eukaryota</taxon>
        <taxon>Viridiplantae</taxon>
        <taxon>Streptophyta</taxon>
        <taxon>Embryophyta</taxon>
        <taxon>Tracheophyta</taxon>
        <taxon>Spermatophyta</taxon>
        <taxon>Magnoliopsida</taxon>
        <taxon>eudicotyledons</taxon>
        <taxon>Gunneridae</taxon>
        <taxon>Pentapetalae</taxon>
        <taxon>rosids</taxon>
        <taxon>Vitales</taxon>
        <taxon>Vitaceae</taxon>
        <taxon>Viteae</taxon>
        <taxon>Vitis</taxon>
    </lineage>
</organism>
<evidence type="ECO:0000256" key="2">
    <source>
        <dbReference type="SAM" id="Phobius"/>
    </source>
</evidence>
<dbReference type="PANTHER" id="PTHR46741:SF4">
    <property type="entry name" value="FINGER FYVE DOMAIN PROTEIN, PUTATIVE (DUF1666)-RELATED"/>
    <property type="match status" value="1"/>
</dbReference>
<dbReference type="Proteomes" id="UP001227230">
    <property type="component" value="Chromosome 1"/>
</dbReference>
<dbReference type="InterPro" id="IPR012870">
    <property type="entry name" value="DUF1666"/>
</dbReference>
<dbReference type="PANTHER" id="PTHR46741">
    <property type="entry name" value="OS09G0413600 PROTEIN"/>
    <property type="match status" value="1"/>
</dbReference>
<accession>A0ABY9BE14</accession>
<feature type="transmembrane region" description="Helical" evidence="2">
    <location>
        <begin position="35"/>
        <end position="55"/>
    </location>
</feature>
<keyword evidence="2" id="KW-1133">Transmembrane helix</keyword>
<gene>
    <name evidence="3" type="ORF">VitviT2T_000960</name>
</gene>
<evidence type="ECO:0000313" key="3">
    <source>
        <dbReference type="EMBL" id="WJZ81102.1"/>
    </source>
</evidence>
<protein>
    <submittedName>
        <fullName evidence="3">Uncharacterized protein</fullName>
    </submittedName>
</protein>
<reference evidence="3 4" key="1">
    <citation type="journal article" date="2023" name="Hortic Res">
        <title>The complete reference genome for grapevine (Vitis vinifera L.) genetics and breeding.</title>
        <authorList>
            <person name="Shi X."/>
            <person name="Cao S."/>
            <person name="Wang X."/>
            <person name="Huang S."/>
            <person name="Wang Y."/>
            <person name="Liu Z."/>
            <person name="Liu W."/>
            <person name="Leng X."/>
            <person name="Peng Y."/>
            <person name="Wang N."/>
            <person name="Wang Y."/>
            <person name="Ma Z."/>
            <person name="Xu X."/>
            <person name="Zhang F."/>
            <person name="Xue H."/>
            <person name="Zhong H."/>
            <person name="Wang Y."/>
            <person name="Zhang K."/>
            <person name="Velt A."/>
            <person name="Avia K."/>
            <person name="Holtgrawe D."/>
            <person name="Grimplet J."/>
            <person name="Matus J.T."/>
            <person name="Ware D."/>
            <person name="Wu X."/>
            <person name="Wang H."/>
            <person name="Liu C."/>
            <person name="Fang Y."/>
            <person name="Rustenholz C."/>
            <person name="Cheng Z."/>
            <person name="Xiao H."/>
            <person name="Zhou Y."/>
        </authorList>
    </citation>
    <scope>NUCLEOTIDE SEQUENCE [LARGE SCALE GENOMIC DNA]</scope>
    <source>
        <strain evidence="4">cv. Pinot noir / PN40024</strain>
        <tissue evidence="3">Leaf</tissue>
    </source>
</reference>